<name>A0A967AZI1_9MICO</name>
<dbReference type="InterPro" id="IPR050683">
    <property type="entry name" value="Bact_Polysacc_Export_ATP-bd"/>
</dbReference>
<dbReference type="InterPro" id="IPR017871">
    <property type="entry name" value="ABC_transporter-like_CS"/>
</dbReference>
<dbReference type="InterPro" id="IPR027417">
    <property type="entry name" value="P-loop_NTPase"/>
</dbReference>
<dbReference type="GO" id="GO:0140359">
    <property type="term" value="F:ABC-type transporter activity"/>
    <property type="evidence" value="ECO:0007669"/>
    <property type="project" value="InterPro"/>
</dbReference>
<keyword evidence="3" id="KW-0547">Nucleotide-binding</keyword>
<dbReference type="AlphaFoldDB" id="A0A967AZI1"/>
<keyword evidence="2" id="KW-0813">Transport</keyword>
<evidence type="ECO:0000313" key="7">
    <source>
        <dbReference type="Proteomes" id="UP000744769"/>
    </source>
</evidence>
<accession>A0A967AZI1</accession>
<keyword evidence="7" id="KW-1185">Reference proteome</keyword>
<proteinExistence type="inferred from homology"/>
<feature type="domain" description="ABC transporter" evidence="5">
    <location>
        <begin position="41"/>
        <end position="268"/>
    </location>
</feature>
<dbReference type="SMART" id="SM00382">
    <property type="entry name" value="AAA"/>
    <property type="match status" value="1"/>
</dbReference>
<dbReference type="GO" id="GO:0005524">
    <property type="term" value="F:ATP binding"/>
    <property type="evidence" value="ECO:0007669"/>
    <property type="project" value="UniProtKB-KW"/>
</dbReference>
<evidence type="ECO:0000256" key="1">
    <source>
        <dbReference type="ARBA" id="ARBA00005417"/>
    </source>
</evidence>
<dbReference type="Proteomes" id="UP000744769">
    <property type="component" value="Unassembled WGS sequence"/>
</dbReference>
<dbReference type="InterPro" id="IPR003439">
    <property type="entry name" value="ABC_transporter-like_ATP-bd"/>
</dbReference>
<comment type="similarity">
    <text evidence="1">Belongs to the ABC transporter superfamily.</text>
</comment>
<reference evidence="6" key="1">
    <citation type="submission" date="2020-03" db="EMBL/GenBank/DDBJ databases">
        <title>Draft sequencing of Calidifontibacter sp. DB0510.</title>
        <authorList>
            <person name="Kim D.-U."/>
        </authorList>
    </citation>
    <scope>NUCLEOTIDE SEQUENCE</scope>
    <source>
        <strain evidence="6">DB0510</strain>
    </source>
</reference>
<dbReference type="PANTHER" id="PTHR46743:SF2">
    <property type="entry name" value="TEICHOIC ACIDS EXPORT ATP-BINDING PROTEIN TAGH"/>
    <property type="match status" value="1"/>
</dbReference>
<dbReference type="GO" id="GO:0016020">
    <property type="term" value="C:membrane"/>
    <property type="evidence" value="ECO:0007669"/>
    <property type="project" value="InterPro"/>
</dbReference>
<dbReference type="PROSITE" id="PS00211">
    <property type="entry name" value="ABC_TRANSPORTER_1"/>
    <property type="match status" value="1"/>
</dbReference>
<dbReference type="Gene3D" id="3.40.50.300">
    <property type="entry name" value="P-loop containing nucleotide triphosphate hydrolases"/>
    <property type="match status" value="1"/>
</dbReference>
<evidence type="ECO:0000256" key="3">
    <source>
        <dbReference type="ARBA" id="ARBA00022741"/>
    </source>
</evidence>
<comment type="caution">
    <text evidence="6">The sequence shown here is derived from an EMBL/GenBank/DDBJ whole genome shotgun (WGS) entry which is preliminary data.</text>
</comment>
<organism evidence="6 7">
    <name type="scientific">Metallococcus carri</name>
    <dbReference type="NCBI Taxonomy" id="1656884"/>
    <lineage>
        <taxon>Bacteria</taxon>
        <taxon>Bacillati</taxon>
        <taxon>Actinomycetota</taxon>
        <taxon>Actinomycetes</taxon>
        <taxon>Micrococcales</taxon>
        <taxon>Dermacoccaceae</taxon>
        <taxon>Metallococcus</taxon>
    </lineage>
</organism>
<evidence type="ECO:0000313" key="6">
    <source>
        <dbReference type="EMBL" id="NHN54613.1"/>
    </source>
</evidence>
<evidence type="ECO:0000256" key="4">
    <source>
        <dbReference type="ARBA" id="ARBA00022840"/>
    </source>
</evidence>
<gene>
    <name evidence="6" type="ORF">G9U51_02310</name>
</gene>
<dbReference type="InterPro" id="IPR003593">
    <property type="entry name" value="AAA+_ATPase"/>
</dbReference>
<dbReference type="EMBL" id="JAAOIV010000001">
    <property type="protein sequence ID" value="NHN54613.1"/>
    <property type="molecule type" value="Genomic_DNA"/>
</dbReference>
<dbReference type="Pfam" id="PF00005">
    <property type="entry name" value="ABC_tran"/>
    <property type="match status" value="1"/>
</dbReference>
<dbReference type="CDD" id="cd03220">
    <property type="entry name" value="ABC_KpsT_Wzt"/>
    <property type="match status" value="1"/>
</dbReference>
<keyword evidence="4 6" id="KW-0067">ATP-binding</keyword>
<dbReference type="InterPro" id="IPR015860">
    <property type="entry name" value="ABC_transpr_TagH-like"/>
</dbReference>
<protein>
    <submittedName>
        <fullName evidence="6">ABC transporter ATP-binding protein</fullName>
    </submittedName>
</protein>
<dbReference type="PROSITE" id="PS50893">
    <property type="entry name" value="ABC_TRANSPORTER_2"/>
    <property type="match status" value="1"/>
</dbReference>
<evidence type="ECO:0000259" key="5">
    <source>
        <dbReference type="PROSITE" id="PS50893"/>
    </source>
</evidence>
<dbReference type="SUPFAM" id="SSF52540">
    <property type="entry name" value="P-loop containing nucleoside triphosphate hydrolases"/>
    <property type="match status" value="1"/>
</dbReference>
<sequence>MADYAFPDVPSTVEWKTQEGQPVIEVDNLGIEFLRGRRRNLSLREIIFTGKSAHNRETFWALRNVSFTVGRGEAVGLVGGNGGGKSTLLKMIAGTLLPDEGQARVGEGVAPLIELTGGFIGELTARENIFLTAGLHGMSREETEARFDDIVDFAGPAVRDGLDVPYRHFSSGMQVRLGFAVITCLDEPIILVDEVLAVGDAAFREKCYNRMESLLDQGRTLFLVSHSASDLLRFCTRGLYLNGGTLVGDGPMDEIMDRYLSELMGDDYQQPSLEEREDQRLSREDAKIKRRLRREAERAKLEDEAARRAVLG</sequence>
<evidence type="ECO:0000256" key="2">
    <source>
        <dbReference type="ARBA" id="ARBA00022448"/>
    </source>
</evidence>
<dbReference type="GO" id="GO:0016887">
    <property type="term" value="F:ATP hydrolysis activity"/>
    <property type="evidence" value="ECO:0007669"/>
    <property type="project" value="InterPro"/>
</dbReference>
<dbReference type="PANTHER" id="PTHR46743">
    <property type="entry name" value="TEICHOIC ACIDS EXPORT ATP-BINDING PROTEIN TAGH"/>
    <property type="match status" value="1"/>
</dbReference>